<evidence type="ECO:0000313" key="3">
    <source>
        <dbReference type="Proteomes" id="UP000053259"/>
    </source>
</evidence>
<organism evidence="2 3">
    <name type="scientific">Verruconis gallopava</name>
    <dbReference type="NCBI Taxonomy" id="253628"/>
    <lineage>
        <taxon>Eukaryota</taxon>
        <taxon>Fungi</taxon>
        <taxon>Dikarya</taxon>
        <taxon>Ascomycota</taxon>
        <taxon>Pezizomycotina</taxon>
        <taxon>Dothideomycetes</taxon>
        <taxon>Pleosporomycetidae</taxon>
        <taxon>Venturiales</taxon>
        <taxon>Sympoventuriaceae</taxon>
        <taxon>Verruconis</taxon>
    </lineage>
</organism>
<feature type="compositionally biased region" description="Polar residues" evidence="1">
    <location>
        <begin position="653"/>
        <end position="666"/>
    </location>
</feature>
<dbReference type="HOGENOM" id="CLU_312430_0_0_1"/>
<dbReference type="VEuPathDB" id="FungiDB:PV09_00310"/>
<feature type="compositionally biased region" description="Polar residues" evidence="1">
    <location>
        <begin position="387"/>
        <end position="396"/>
    </location>
</feature>
<feature type="compositionally biased region" description="Basic and acidic residues" evidence="1">
    <location>
        <begin position="244"/>
        <end position="254"/>
    </location>
</feature>
<feature type="compositionally biased region" description="Polar residues" evidence="1">
    <location>
        <begin position="493"/>
        <end position="519"/>
    </location>
</feature>
<name>A0A0D2BDB5_9PEZI</name>
<feature type="compositionally biased region" description="Low complexity" evidence="1">
    <location>
        <begin position="886"/>
        <end position="905"/>
    </location>
</feature>
<protein>
    <submittedName>
        <fullName evidence="2">Uncharacterized protein</fullName>
    </submittedName>
</protein>
<feature type="compositionally biased region" description="Basic residues" evidence="1">
    <location>
        <begin position="914"/>
        <end position="926"/>
    </location>
</feature>
<keyword evidence="3" id="KW-1185">Reference proteome</keyword>
<dbReference type="Proteomes" id="UP000053259">
    <property type="component" value="Unassembled WGS sequence"/>
</dbReference>
<proteinExistence type="predicted"/>
<dbReference type="OrthoDB" id="3937406at2759"/>
<feature type="compositionally biased region" description="Polar residues" evidence="1">
    <location>
        <begin position="418"/>
        <end position="429"/>
    </location>
</feature>
<feature type="region of interest" description="Disordered" evidence="1">
    <location>
        <begin position="824"/>
        <end position="939"/>
    </location>
</feature>
<feature type="compositionally biased region" description="Basic and acidic residues" evidence="1">
    <location>
        <begin position="437"/>
        <end position="446"/>
    </location>
</feature>
<feature type="compositionally biased region" description="Polar residues" evidence="1">
    <location>
        <begin position="116"/>
        <end position="127"/>
    </location>
</feature>
<dbReference type="InParanoid" id="A0A0D2BDB5"/>
<dbReference type="STRING" id="253628.A0A0D2BDB5"/>
<feature type="compositionally biased region" description="Basic and acidic residues" evidence="1">
    <location>
        <begin position="32"/>
        <end position="48"/>
    </location>
</feature>
<reference evidence="2 3" key="1">
    <citation type="submission" date="2015-01" db="EMBL/GenBank/DDBJ databases">
        <title>The Genome Sequence of Ochroconis gallopava CBS43764.</title>
        <authorList>
            <consortium name="The Broad Institute Genomics Platform"/>
            <person name="Cuomo C."/>
            <person name="de Hoog S."/>
            <person name="Gorbushina A."/>
            <person name="Stielow B."/>
            <person name="Teixiera M."/>
            <person name="Abouelleil A."/>
            <person name="Chapman S.B."/>
            <person name="Priest M."/>
            <person name="Young S.K."/>
            <person name="Wortman J."/>
            <person name="Nusbaum C."/>
            <person name="Birren B."/>
        </authorList>
    </citation>
    <scope>NUCLEOTIDE SEQUENCE [LARGE SCALE GENOMIC DNA]</scope>
    <source>
        <strain evidence="2 3">CBS 43764</strain>
    </source>
</reference>
<feature type="compositionally biased region" description="Basic and acidic residues" evidence="1">
    <location>
        <begin position="134"/>
        <end position="143"/>
    </location>
</feature>
<feature type="region of interest" description="Disordered" evidence="1">
    <location>
        <begin position="200"/>
        <end position="322"/>
    </location>
</feature>
<feature type="region of interest" description="Disordered" evidence="1">
    <location>
        <begin position="717"/>
        <end position="786"/>
    </location>
</feature>
<dbReference type="GeneID" id="27308283"/>
<feature type="region of interest" description="Disordered" evidence="1">
    <location>
        <begin position="636"/>
        <end position="666"/>
    </location>
</feature>
<dbReference type="AlphaFoldDB" id="A0A0D2BDB5"/>
<feature type="compositionally biased region" description="Polar residues" evidence="1">
    <location>
        <begin position="717"/>
        <end position="740"/>
    </location>
</feature>
<feature type="compositionally biased region" description="Low complexity" evidence="1">
    <location>
        <begin position="64"/>
        <end position="90"/>
    </location>
</feature>
<feature type="region of interest" description="Disordered" evidence="1">
    <location>
        <begin position="487"/>
        <end position="537"/>
    </location>
</feature>
<dbReference type="RefSeq" id="XP_016219293.1">
    <property type="nucleotide sequence ID" value="XM_016353036.1"/>
</dbReference>
<gene>
    <name evidence="2" type="ORF">PV09_00310</name>
</gene>
<evidence type="ECO:0000313" key="2">
    <source>
        <dbReference type="EMBL" id="KIW09424.1"/>
    </source>
</evidence>
<sequence length="939" mass="103081">MFAQQQPTRPHDDRSSSQPARLPESSATGQRLTRERSTSSSDVRDQYTKRSSIFSKRPKSILTTASHASSTRSHASSSSGSDISWRSSGADVSPARTEADGSKARFLFGRGRKSKPSVSKSIRTSSLLEADSDFDPRREDFENGKSTTTRGVRISAPFDFQHIAKIEGNPPAIHRSRISEEGPELFQNFRALPKGYRNAIIAPSPDDEEFAASAVEKQKRPPPLRPQRPDDLWGEDPVSAPLPHDFRRESHAYEDDYPDQPVSAPFPGYRSNSLSRRPAQRSVPSLSQVFIYGPGPEVDTETGMPSLEPLDEHEPFVPIYDSQPPGWIESSVPLLEGAPAMDPFPDHLRAPTFNLPLEQVPEEPEGTFSGRPSRELPRRPSLRHSKSSPAVGNRHNSVFDPFSEDEPPLPPLSKRLTRSLSRCSQSSDTLGDPLHSVWREVADPKPEQLPVDDLSWEDDIEYCYSHNAEADCDFNWQDVTHFDDRDSEAESWIEQQSYDSSLQPSRDDSQSMLSSTSHDFSLLSEKPRRVPSNSSVPELDYRYSHATSTASLSIATPRDGSLYRGSDNLPPLPVDIYTSKDMQLQHTEHDMTHSHDSAYNEIMIARNVGASVENLSHFEDDRPQTILFTGEKTSTGFYSALPTPPQSGREPAFNSTMRRPSNKSSENLIVNEASRLPLPKSPAPSSHDGDEAPQLVPRNLVAVQNAAKLRLLDAQDRLSNLPPTSMPRNMSSDSLDSGNQSTKLPTPPKSPLPAEIAYNRSFLATPSPSLVPQPSPTPATLRQPSPVNIASSTAYLPTAAGTTTEQQPRGLLRHRAESAAARIGALPSQSSAHVEKPGTPDSATSAPEGLGRKAYTLFPSHKSSNSDLRVPFPLANAPTSAPSIKSEPSTTRPPSSSPSQSSRSSSRPESRGLTKPKSKAKSKAPKKPNPYQERYPLGI</sequence>
<evidence type="ECO:0000256" key="1">
    <source>
        <dbReference type="SAM" id="MobiDB-lite"/>
    </source>
</evidence>
<feature type="region of interest" description="Disordered" evidence="1">
    <location>
        <begin position="1"/>
        <end position="152"/>
    </location>
</feature>
<accession>A0A0D2BDB5</accession>
<dbReference type="EMBL" id="KN847529">
    <property type="protein sequence ID" value="KIW09424.1"/>
    <property type="molecule type" value="Genomic_DNA"/>
</dbReference>
<feature type="region of interest" description="Disordered" evidence="1">
    <location>
        <begin position="343"/>
        <end position="452"/>
    </location>
</feature>